<dbReference type="GO" id="GO:0018104">
    <property type="term" value="P:peptidoglycan-protein cross-linking"/>
    <property type="evidence" value="ECO:0007669"/>
    <property type="project" value="TreeGrafter"/>
</dbReference>
<dbReference type="SUPFAM" id="SSF47090">
    <property type="entry name" value="PGBD-like"/>
    <property type="match status" value="1"/>
</dbReference>
<comment type="pathway">
    <text evidence="1">Cell wall biogenesis; peptidoglycan biosynthesis.</text>
</comment>
<keyword evidence="2" id="KW-0808">Transferase</keyword>
<dbReference type="InterPro" id="IPR036366">
    <property type="entry name" value="PGBDSf"/>
</dbReference>
<protein>
    <submittedName>
        <fullName evidence="9">Unannotated protein</fullName>
    </submittedName>
</protein>
<dbReference type="GO" id="GO:0071972">
    <property type="term" value="F:peptidoglycan L,D-transpeptidase activity"/>
    <property type="evidence" value="ECO:0007669"/>
    <property type="project" value="TreeGrafter"/>
</dbReference>
<dbReference type="PANTHER" id="PTHR30582">
    <property type="entry name" value="L,D-TRANSPEPTIDASE"/>
    <property type="match status" value="1"/>
</dbReference>
<dbReference type="AlphaFoldDB" id="A0A6J6VWV6"/>
<evidence type="ECO:0000256" key="3">
    <source>
        <dbReference type="ARBA" id="ARBA00022960"/>
    </source>
</evidence>
<dbReference type="SUPFAM" id="SSF141523">
    <property type="entry name" value="L,D-transpeptidase catalytic domain-like"/>
    <property type="match status" value="1"/>
</dbReference>
<dbReference type="PANTHER" id="PTHR30582:SF2">
    <property type="entry name" value="L,D-TRANSPEPTIDASE YCIB-RELATED"/>
    <property type="match status" value="1"/>
</dbReference>
<evidence type="ECO:0000256" key="2">
    <source>
        <dbReference type="ARBA" id="ARBA00022679"/>
    </source>
</evidence>
<evidence type="ECO:0000256" key="4">
    <source>
        <dbReference type="ARBA" id="ARBA00022984"/>
    </source>
</evidence>
<feature type="transmembrane region" description="Helical" evidence="7">
    <location>
        <begin position="25"/>
        <end position="45"/>
    </location>
</feature>
<organism evidence="9">
    <name type="scientific">freshwater metagenome</name>
    <dbReference type="NCBI Taxonomy" id="449393"/>
    <lineage>
        <taxon>unclassified sequences</taxon>
        <taxon>metagenomes</taxon>
        <taxon>ecological metagenomes</taxon>
    </lineage>
</organism>
<evidence type="ECO:0000256" key="7">
    <source>
        <dbReference type="SAM" id="Phobius"/>
    </source>
</evidence>
<sequence length="365" mass="39497">MSDSQNPRRPTVGRSRSQVTPVNQWTPAIGAAMVLLLVIVVGVVASNKDSSGIDSQTTTTIDQILNGSTVSPVIKVPISQTVGKGSAGAEIKMVQDRLIELNFDPGEPDGVFGERTRQAVWAFEKLVMGVQRDDITGKVDAEMWSRMQDPLKILPRRPDATPNHTEVYLPEQVLIVFRDNVPAIITHISSGTASSGTDEEWCEEVTISPGEQDNETGTQAIKKGVCGVSWTPGGVFKFYRLVVGRRESQLGGMYNPVYFNKGIAVHGAQEVPDVPASHGCIRLPMHISEYFQTLVSKGDQVFVFDGVKEPEEYGEQSPRFNWVDPNYTTTTSSTVPAKTTTTIATTSSTVPTATTTPVGTTTVAP</sequence>
<gene>
    <name evidence="9" type="ORF">UFOPK2921_00501</name>
</gene>
<accession>A0A6J6VWV6</accession>
<keyword evidence="7" id="KW-1133">Transmembrane helix</keyword>
<dbReference type="InterPro" id="IPR005490">
    <property type="entry name" value="LD_TPept_cat_dom"/>
</dbReference>
<dbReference type="GO" id="GO:0071555">
    <property type="term" value="P:cell wall organization"/>
    <property type="evidence" value="ECO:0007669"/>
    <property type="project" value="UniProtKB-KW"/>
</dbReference>
<dbReference type="InterPro" id="IPR002477">
    <property type="entry name" value="Peptidoglycan-bd-like"/>
</dbReference>
<dbReference type="EMBL" id="CAEZZV010000046">
    <property type="protein sequence ID" value="CAB4775343.1"/>
    <property type="molecule type" value="Genomic_DNA"/>
</dbReference>
<dbReference type="Gene3D" id="2.40.440.10">
    <property type="entry name" value="L,D-transpeptidase catalytic domain-like"/>
    <property type="match status" value="1"/>
</dbReference>
<dbReference type="GO" id="GO:0008360">
    <property type="term" value="P:regulation of cell shape"/>
    <property type="evidence" value="ECO:0007669"/>
    <property type="project" value="UniProtKB-KW"/>
</dbReference>
<dbReference type="InterPro" id="IPR036365">
    <property type="entry name" value="PGBD-like_sf"/>
</dbReference>
<evidence type="ECO:0000313" key="9">
    <source>
        <dbReference type="EMBL" id="CAB4775343.1"/>
    </source>
</evidence>
<dbReference type="Gene3D" id="1.10.101.10">
    <property type="entry name" value="PGBD-like superfamily/PGBD"/>
    <property type="match status" value="1"/>
</dbReference>
<name>A0A6J6VWV6_9ZZZZ</name>
<keyword evidence="3" id="KW-0133">Cell shape</keyword>
<dbReference type="CDD" id="cd16913">
    <property type="entry name" value="YkuD_like"/>
    <property type="match status" value="1"/>
</dbReference>
<keyword evidence="4" id="KW-0573">Peptidoglycan synthesis</keyword>
<feature type="domain" description="L,D-TPase catalytic" evidence="8">
    <location>
        <begin position="182"/>
        <end position="304"/>
    </location>
</feature>
<evidence type="ECO:0000256" key="6">
    <source>
        <dbReference type="SAM" id="MobiDB-lite"/>
    </source>
</evidence>
<reference evidence="9" key="1">
    <citation type="submission" date="2020-05" db="EMBL/GenBank/DDBJ databases">
        <authorList>
            <person name="Chiriac C."/>
            <person name="Salcher M."/>
            <person name="Ghai R."/>
            <person name="Kavagutti S V."/>
        </authorList>
    </citation>
    <scope>NUCLEOTIDE SEQUENCE</scope>
</reference>
<keyword evidence="7" id="KW-0812">Transmembrane</keyword>
<dbReference type="GO" id="GO:0005576">
    <property type="term" value="C:extracellular region"/>
    <property type="evidence" value="ECO:0007669"/>
    <property type="project" value="TreeGrafter"/>
</dbReference>
<keyword evidence="7" id="KW-0472">Membrane</keyword>
<dbReference type="Pfam" id="PF03734">
    <property type="entry name" value="YkuD"/>
    <property type="match status" value="1"/>
</dbReference>
<keyword evidence="5" id="KW-0961">Cell wall biogenesis/degradation</keyword>
<feature type="region of interest" description="Disordered" evidence="6">
    <location>
        <begin position="346"/>
        <end position="365"/>
    </location>
</feature>
<evidence type="ECO:0000256" key="1">
    <source>
        <dbReference type="ARBA" id="ARBA00004752"/>
    </source>
</evidence>
<dbReference type="Pfam" id="PF01471">
    <property type="entry name" value="PG_binding_1"/>
    <property type="match status" value="1"/>
</dbReference>
<evidence type="ECO:0000259" key="8">
    <source>
        <dbReference type="PROSITE" id="PS52029"/>
    </source>
</evidence>
<proteinExistence type="predicted"/>
<dbReference type="PROSITE" id="PS52029">
    <property type="entry name" value="LD_TPASE"/>
    <property type="match status" value="1"/>
</dbReference>
<dbReference type="UniPathway" id="UPA00219"/>
<dbReference type="InterPro" id="IPR038063">
    <property type="entry name" value="Transpep_catalytic_dom"/>
</dbReference>
<dbReference type="InterPro" id="IPR050979">
    <property type="entry name" value="LD-transpeptidase"/>
</dbReference>
<evidence type="ECO:0000256" key="5">
    <source>
        <dbReference type="ARBA" id="ARBA00023316"/>
    </source>
</evidence>
<dbReference type="GO" id="GO:0016740">
    <property type="term" value="F:transferase activity"/>
    <property type="evidence" value="ECO:0007669"/>
    <property type="project" value="UniProtKB-KW"/>
</dbReference>